<sequence length="250" mass="25452">MTARTVLAGPDGVACATYVRGTRDGLPLADRLRPRDGAAPHVVAAAAVDTFPGWLVAVHPGPLGDALLAAGATLRRHAHVMRLDLARVPPRPPAPAPPGVTVAALDPRELPAGLGEPNLAAYPAGHPDARPGETAASALAELQRIADGLVTGPLHPATRMAIGADASPLGAVFVNDRPASGPWITDIFRRPGPATRGLGSLLLDHAVAAVRDVGGIQVGLAVTDGNPAQTLYVDRGFVVLESALTLLLPG</sequence>
<dbReference type="EMBL" id="CP114014">
    <property type="protein sequence ID" value="XAY03799.1"/>
    <property type="molecule type" value="Genomic_DNA"/>
</dbReference>
<dbReference type="SUPFAM" id="SSF55729">
    <property type="entry name" value="Acyl-CoA N-acyltransferases (Nat)"/>
    <property type="match status" value="1"/>
</dbReference>
<name>A0AAU7AQ94_9ACTN</name>
<evidence type="ECO:0000313" key="1">
    <source>
        <dbReference type="EMBL" id="XAY03799.1"/>
    </source>
</evidence>
<dbReference type="RefSeq" id="WP_354700351.1">
    <property type="nucleotide sequence ID" value="NZ_CP114014.1"/>
</dbReference>
<organism evidence="1">
    <name type="scientific">Paraconexibacter sp. AEG42_29</name>
    <dbReference type="NCBI Taxonomy" id="2997339"/>
    <lineage>
        <taxon>Bacteria</taxon>
        <taxon>Bacillati</taxon>
        <taxon>Actinomycetota</taxon>
        <taxon>Thermoleophilia</taxon>
        <taxon>Solirubrobacterales</taxon>
        <taxon>Paraconexibacteraceae</taxon>
        <taxon>Paraconexibacter</taxon>
    </lineage>
</organism>
<reference evidence="1" key="1">
    <citation type="submission" date="2022-12" db="EMBL/GenBank/DDBJ databases">
        <title>Paraconexibacter alkalitolerans sp. nov. and Baekduia alba sp. nov., isolated from soil and emended description of the genera Paraconexibacter (Chun et al., 2020) and Baekduia (An et al., 2020).</title>
        <authorList>
            <person name="Vieira S."/>
            <person name="Huber K.J."/>
            <person name="Geppert A."/>
            <person name="Wolf J."/>
            <person name="Neumann-Schaal M."/>
            <person name="Muesken M."/>
            <person name="Overmann J."/>
        </authorList>
    </citation>
    <scope>NUCLEOTIDE SEQUENCE</scope>
    <source>
        <strain evidence="1">AEG42_29</strain>
    </source>
</reference>
<gene>
    <name evidence="1" type="ORF">DSM112329_00620</name>
</gene>
<proteinExistence type="predicted"/>
<dbReference type="AlphaFoldDB" id="A0AAU7AQ94"/>
<dbReference type="Gene3D" id="3.40.630.30">
    <property type="match status" value="1"/>
</dbReference>
<evidence type="ECO:0008006" key="2">
    <source>
        <dbReference type="Google" id="ProtNLM"/>
    </source>
</evidence>
<protein>
    <recommendedName>
        <fullName evidence="2">N-acetyltransferase domain-containing protein</fullName>
    </recommendedName>
</protein>
<dbReference type="KEGG" id="parq:DSM112329_00620"/>
<accession>A0AAU7AQ94</accession>
<dbReference type="InterPro" id="IPR016181">
    <property type="entry name" value="Acyl_CoA_acyltransferase"/>
</dbReference>